<gene>
    <name evidence="1" type="ORF">J2S73_002319</name>
</gene>
<dbReference type="PANTHER" id="PTHR42110">
    <property type="entry name" value="L-ASPARAGINASE, PUTATIVE (AFU_ORTHOLOGUE AFUA_3G11890)-RELATED"/>
    <property type="match status" value="1"/>
</dbReference>
<dbReference type="RefSeq" id="WP_306885691.1">
    <property type="nucleotide sequence ID" value="NZ_JAUSUL010000002.1"/>
</dbReference>
<keyword evidence="2" id="KW-1185">Reference proteome</keyword>
<evidence type="ECO:0000313" key="2">
    <source>
        <dbReference type="Proteomes" id="UP001229244"/>
    </source>
</evidence>
<reference evidence="1" key="1">
    <citation type="submission" date="2023-07" db="EMBL/GenBank/DDBJ databases">
        <title>Genomic Encyclopedia of Type Strains, Phase IV (KMG-IV): sequencing the most valuable type-strain genomes for metagenomic binning, comparative biology and taxonomic classification.</title>
        <authorList>
            <person name="Goeker M."/>
        </authorList>
    </citation>
    <scope>NUCLEOTIDE SEQUENCE</scope>
    <source>
        <strain evidence="1">DSM 21202</strain>
    </source>
</reference>
<dbReference type="AlphaFoldDB" id="A0AAE3VPS7"/>
<name>A0AAE3VPS7_9HYPH</name>
<dbReference type="Proteomes" id="UP001229244">
    <property type="component" value="Unassembled WGS sequence"/>
</dbReference>
<comment type="caution">
    <text evidence="1">The sequence shown here is derived from an EMBL/GenBank/DDBJ whole genome shotgun (WGS) entry which is preliminary data.</text>
</comment>
<accession>A0AAE3VPS7</accession>
<proteinExistence type="predicted"/>
<dbReference type="Pfam" id="PF06089">
    <property type="entry name" value="Asparaginase_II"/>
    <property type="match status" value="1"/>
</dbReference>
<protein>
    <submittedName>
        <fullName evidence="1">L-asparaginase II</fullName>
    </submittedName>
</protein>
<organism evidence="1 2">
    <name type="scientific">Amorphus orientalis</name>
    <dbReference type="NCBI Taxonomy" id="649198"/>
    <lineage>
        <taxon>Bacteria</taxon>
        <taxon>Pseudomonadati</taxon>
        <taxon>Pseudomonadota</taxon>
        <taxon>Alphaproteobacteria</taxon>
        <taxon>Hyphomicrobiales</taxon>
        <taxon>Amorphaceae</taxon>
        <taxon>Amorphus</taxon>
    </lineage>
</organism>
<evidence type="ECO:0000313" key="1">
    <source>
        <dbReference type="EMBL" id="MDQ0315862.1"/>
    </source>
</evidence>
<sequence>MTNPVLIEVTRGDLVESQHRGTVAIVGGGGALHLGLGATDLPVFPRSAVKIFQALPLVESGAADAFGLSDAELALACASHDGEEGHVACAHSILSKVGLDESALACGTQWPARGEDQDRIRRAGKEPSAAHNNCSGKHAGFLCACVHNGWPVEGYETRDHPLQRQIHDILEEMTGATLSDDVCAIDGCSIPTWAIPPERLALAFARAASGRDLSEQRMAALTRLRKACAAHPFEVDATGGFCTEVMTRFREKVYVKVGAEGVFCAALPDRKLGVAIKIDDGGTRGSEAAMATVLQALLAETEEDRAFLDRWARTPVETRRGVKAGTVRPGDDFSHAIRKLEDTSAC</sequence>
<dbReference type="InterPro" id="IPR010349">
    <property type="entry name" value="Asparaginase_II"/>
</dbReference>
<dbReference type="EMBL" id="JAUSUL010000002">
    <property type="protein sequence ID" value="MDQ0315862.1"/>
    <property type="molecule type" value="Genomic_DNA"/>
</dbReference>
<dbReference type="PANTHER" id="PTHR42110:SF1">
    <property type="entry name" value="L-ASPARAGINASE, PUTATIVE (AFU_ORTHOLOGUE AFUA_3G11890)-RELATED"/>
    <property type="match status" value="1"/>
</dbReference>